<evidence type="ECO:0000313" key="1">
    <source>
        <dbReference type="EMBL" id="MDR7666051.1"/>
    </source>
</evidence>
<name>A0ABU2D239_9EURY</name>
<sequence length="355" mass="40620">MFLKQNKIVEKICEIPVTLADVSESIFAGVSTKNGLLHRLVFPEESDSDSYYLCEGLCKPVFLEPELVYPYVSGAFSEKFAFRPSPYLFMLPYKFSEDKTEFDVIPPEELEARFPMAYGRILEFKREFRHDVSPLNSADYSIKGRKFLEYFNTPKIIATEGYHLQAAYDAVGNQVFEDGCGIVLKDQSKYPYVTAVLNSPIARLFPSVCKSEMMYSSYVAPTVLRRFPIVFPDNRLTEDLINTVSSYLVFLNRQKCSTDYGVPDWLRELTGFYEQISNLLVLDTYFINDLDTGLLDALEENIHPYAGDMDSENSDSLLSALYYIKKQILASSSGKYKFNMELPGMLSFSQSRDEF</sequence>
<comment type="caution">
    <text evidence="1">The sequence shown here is derived from an EMBL/GenBank/DDBJ whole genome shotgun (WGS) entry which is preliminary data.</text>
</comment>
<keyword evidence="2" id="KW-1185">Reference proteome</keyword>
<organism evidence="1 2">
    <name type="scientific">Methanosarcina baikalica</name>
    <dbReference type="NCBI Taxonomy" id="3073890"/>
    <lineage>
        <taxon>Archaea</taxon>
        <taxon>Methanobacteriati</taxon>
        <taxon>Methanobacteriota</taxon>
        <taxon>Stenosarchaea group</taxon>
        <taxon>Methanomicrobia</taxon>
        <taxon>Methanosarcinales</taxon>
        <taxon>Methanosarcinaceae</taxon>
        <taxon>Methanosarcina</taxon>
    </lineage>
</organism>
<protein>
    <submittedName>
        <fullName evidence="1">Uncharacterized protein</fullName>
    </submittedName>
</protein>
<evidence type="ECO:0000313" key="2">
    <source>
        <dbReference type="Proteomes" id="UP001246244"/>
    </source>
</evidence>
<dbReference type="EMBL" id="JAVKPK010000035">
    <property type="protein sequence ID" value="MDR7666051.1"/>
    <property type="molecule type" value="Genomic_DNA"/>
</dbReference>
<dbReference type="Proteomes" id="UP001246244">
    <property type="component" value="Unassembled WGS sequence"/>
</dbReference>
<dbReference type="RefSeq" id="WP_310576075.1">
    <property type="nucleotide sequence ID" value="NZ_JAVKPK010000035.1"/>
</dbReference>
<gene>
    <name evidence="1" type="ORF">RG963_09745</name>
</gene>
<proteinExistence type="predicted"/>
<accession>A0ABU2D239</accession>
<reference evidence="2" key="1">
    <citation type="submission" date="2023-07" db="EMBL/GenBank/DDBJ databases">
        <title>Whole-genome sequencing of a new Methanosarcina sp. Z-7115.</title>
        <authorList>
            <person name="Zhilina T.N."/>
            <person name="Merkel A.Y."/>
        </authorList>
    </citation>
    <scope>NUCLEOTIDE SEQUENCE [LARGE SCALE GENOMIC DNA]</scope>
    <source>
        <strain evidence="2">Z-7115</strain>
    </source>
</reference>